<name>A0A9Q1EGF1_SYNKA</name>
<accession>A0A9Q1EGF1</accession>
<evidence type="ECO:0000313" key="2">
    <source>
        <dbReference type="Proteomes" id="UP001152622"/>
    </source>
</evidence>
<evidence type="ECO:0000313" key="1">
    <source>
        <dbReference type="EMBL" id="KAJ8338319.1"/>
    </source>
</evidence>
<sequence length="105" mass="10880">MAKRKAALFQSSSATAAVVDSPARSHAPRIRSALLNLTTTPSFPVTTLPVPRCPPLCHVLRVKGKLRFAPHNSGLLLACSGTGRMAAATTGATVTRQPATSSKSS</sequence>
<proteinExistence type="predicted"/>
<protein>
    <submittedName>
        <fullName evidence="1">Uncharacterized protein</fullName>
    </submittedName>
</protein>
<organism evidence="1 2">
    <name type="scientific">Synaphobranchus kaupii</name>
    <name type="common">Kaup's arrowtooth eel</name>
    <dbReference type="NCBI Taxonomy" id="118154"/>
    <lineage>
        <taxon>Eukaryota</taxon>
        <taxon>Metazoa</taxon>
        <taxon>Chordata</taxon>
        <taxon>Craniata</taxon>
        <taxon>Vertebrata</taxon>
        <taxon>Euteleostomi</taxon>
        <taxon>Actinopterygii</taxon>
        <taxon>Neopterygii</taxon>
        <taxon>Teleostei</taxon>
        <taxon>Anguilliformes</taxon>
        <taxon>Synaphobranchidae</taxon>
        <taxon>Synaphobranchus</taxon>
    </lineage>
</organism>
<dbReference type="Proteomes" id="UP001152622">
    <property type="component" value="Chromosome 18"/>
</dbReference>
<reference evidence="1" key="1">
    <citation type="journal article" date="2023" name="Science">
        <title>Genome structures resolve the early diversification of teleost fishes.</title>
        <authorList>
            <person name="Parey E."/>
            <person name="Louis A."/>
            <person name="Montfort J."/>
            <person name="Bouchez O."/>
            <person name="Roques C."/>
            <person name="Iampietro C."/>
            <person name="Lluch J."/>
            <person name="Castinel A."/>
            <person name="Donnadieu C."/>
            <person name="Desvignes T."/>
            <person name="Floi Bucao C."/>
            <person name="Jouanno E."/>
            <person name="Wen M."/>
            <person name="Mejri S."/>
            <person name="Dirks R."/>
            <person name="Jansen H."/>
            <person name="Henkel C."/>
            <person name="Chen W.J."/>
            <person name="Zahm M."/>
            <person name="Cabau C."/>
            <person name="Klopp C."/>
            <person name="Thompson A.W."/>
            <person name="Robinson-Rechavi M."/>
            <person name="Braasch I."/>
            <person name="Lecointre G."/>
            <person name="Bobe J."/>
            <person name="Postlethwait J.H."/>
            <person name="Berthelot C."/>
            <person name="Roest Crollius H."/>
            <person name="Guiguen Y."/>
        </authorList>
    </citation>
    <scope>NUCLEOTIDE SEQUENCE</scope>
    <source>
        <strain evidence="1">WJC10195</strain>
    </source>
</reference>
<comment type="caution">
    <text evidence="1">The sequence shown here is derived from an EMBL/GenBank/DDBJ whole genome shotgun (WGS) entry which is preliminary data.</text>
</comment>
<dbReference type="EMBL" id="JAINUF010000018">
    <property type="protein sequence ID" value="KAJ8338319.1"/>
    <property type="molecule type" value="Genomic_DNA"/>
</dbReference>
<keyword evidence="2" id="KW-1185">Reference proteome</keyword>
<dbReference type="AlphaFoldDB" id="A0A9Q1EGF1"/>
<gene>
    <name evidence="1" type="ORF">SKAU_G00372850</name>
</gene>